<organism evidence="1 2">
    <name type="scientific">Olivibacter ginsenosidimutans</name>
    <dbReference type="NCBI Taxonomy" id="1176537"/>
    <lineage>
        <taxon>Bacteria</taxon>
        <taxon>Pseudomonadati</taxon>
        <taxon>Bacteroidota</taxon>
        <taxon>Sphingobacteriia</taxon>
        <taxon>Sphingobacteriales</taxon>
        <taxon>Sphingobacteriaceae</taxon>
        <taxon>Olivibacter</taxon>
    </lineage>
</organism>
<protein>
    <submittedName>
        <fullName evidence="1">Uncharacterized protein</fullName>
    </submittedName>
</protein>
<sequence>MDPKAVGGRNLRLAVKIQTVSNNHKTRKVHAGVKTTKAIKQKDSFCCFAQNKRLFNGNELTPE</sequence>
<dbReference type="EMBL" id="BAABIQ010000005">
    <property type="protein sequence ID" value="GAA4783584.1"/>
    <property type="molecule type" value="Genomic_DNA"/>
</dbReference>
<name>A0ABP9ANR1_9SPHI</name>
<evidence type="ECO:0000313" key="2">
    <source>
        <dbReference type="Proteomes" id="UP001501411"/>
    </source>
</evidence>
<comment type="caution">
    <text evidence="1">The sequence shown here is derived from an EMBL/GenBank/DDBJ whole genome shotgun (WGS) entry which is preliminary data.</text>
</comment>
<dbReference type="Proteomes" id="UP001501411">
    <property type="component" value="Unassembled WGS sequence"/>
</dbReference>
<keyword evidence="2" id="KW-1185">Reference proteome</keyword>
<proteinExistence type="predicted"/>
<reference evidence="2" key="1">
    <citation type="journal article" date="2019" name="Int. J. Syst. Evol. Microbiol.">
        <title>The Global Catalogue of Microorganisms (GCM) 10K type strain sequencing project: providing services to taxonomists for standard genome sequencing and annotation.</title>
        <authorList>
            <consortium name="The Broad Institute Genomics Platform"/>
            <consortium name="The Broad Institute Genome Sequencing Center for Infectious Disease"/>
            <person name="Wu L."/>
            <person name="Ma J."/>
        </authorList>
    </citation>
    <scope>NUCLEOTIDE SEQUENCE [LARGE SCALE GENOMIC DNA]</scope>
    <source>
        <strain evidence="2">JCM 18200</strain>
    </source>
</reference>
<evidence type="ECO:0000313" key="1">
    <source>
        <dbReference type="EMBL" id="GAA4783584.1"/>
    </source>
</evidence>
<gene>
    <name evidence="1" type="ORF">GCM10023231_09040</name>
</gene>
<accession>A0ABP9ANR1</accession>